<name>A0A8D8YU07_9HEMI</name>
<keyword evidence="1" id="KW-0812">Transmembrane</keyword>
<sequence>MAYTNWFSTPTEHHKILFVREYCENRERRYLKFVSTTMYFSKISFALVLISNLGYSYIILRVLLLQIHFLPYLKWISTIILLMIFQNVFVMDLFLKEKTPLA</sequence>
<dbReference type="AlphaFoldDB" id="A0A8D8YU07"/>
<feature type="transmembrane region" description="Helical" evidence="1">
    <location>
        <begin position="39"/>
        <end position="60"/>
    </location>
</feature>
<evidence type="ECO:0000256" key="1">
    <source>
        <dbReference type="SAM" id="Phobius"/>
    </source>
</evidence>
<reference evidence="2" key="1">
    <citation type="submission" date="2021-05" db="EMBL/GenBank/DDBJ databases">
        <authorList>
            <person name="Alioto T."/>
            <person name="Alioto T."/>
            <person name="Gomez Garrido J."/>
        </authorList>
    </citation>
    <scope>NUCLEOTIDE SEQUENCE</scope>
</reference>
<protein>
    <submittedName>
        <fullName evidence="2">Uncharacterized protein</fullName>
    </submittedName>
</protein>
<keyword evidence="1" id="KW-0472">Membrane</keyword>
<accession>A0A8D8YU07</accession>
<dbReference type="EMBL" id="HBUF01394827">
    <property type="protein sequence ID" value="CAG6735140.1"/>
    <property type="molecule type" value="Transcribed_RNA"/>
</dbReference>
<organism evidence="2">
    <name type="scientific">Cacopsylla melanoneura</name>
    <dbReference type="NCBI Taxonomy" id="428564"/>
    <lineage>
        <taxon>Eukaryota</taxon>
        <taxon>Metazoa</taxon>
        <taxon>Ecdysozoa</taxon>
        <taxon>Arthropoda</taxon>
        <taxon>Hexapoda</taxon>
        <taxon>Insecta</taxon>
        <taxon>Pterygota</taxon>
        <taxon>Neoptera</taxon>
        <taxon>Paraneoptera</taxon>
        <taxon>Hemiptera</taxon>
        <taxon>Sternorrhyncha</taxon>
        <taxon>Psylloidea</taxon>
        <taxon>Psyllidae</taxon>
        <taxon>Psyllinae</taxon>
        <taxon>Cacopsylla</taxon>
    </lineage>
</organism>
<keyword evidence="1" id="KW-1133">Transmembrane helix</keyword>
<evidence type="ECO:0000313" key="2">
    <source>
        <dbReference type="EMBL" id="CAG6735140.1"/>
    </source>
</evidence>
<proteinExistence type="predicted"/>
<feature type="transmembrane region" description="Helical" evidence="1">
    <location>
        <begin position="72"/>
        <end position="95"/>
    </location>
</feature>